<name>S2DHJ7_INDAL</name>
<organism evidence="1 2">
    <name type="scientific">Indibacter alkaliphilus (strain CCUG 57479 / KCTC 22604 / LW1)</name>
    <dbReference type="NCBI Taxonomy" id="1189612"/>
    <lineage>
        <taxon>Bacteria</taxon>
        <taxon>Pseudomonadati</taxon>
        <taxon>Bacteroidota</taxon>
        <taxon>Cytophagia</taxon>
        <taxon>Cytophagales</taxon>
        <taxon>Cyclobacteriaceae</taxon>
    </lineage>
</organism>
<reference evidence="1 2" key="1">
    <citation type="journal article" date="2013" name="Genome Announc.">
        <title>Draft Genome Sequence of Indibacter alkaliphilus Strain LW1T, Isolated from Lonar Lake, a Haloalkaline Lake in the Buldana District of Maharashtra, India.</title>
        <authorList>
            <person name="Singh A."/>
            <person name="Kumar Jangir P."/>
            <person name="Sharma R."/>
            <person name="Singh A."/>
            <person name="Kumar Pinnaka A."/>
            <person name="Shivaji S."/>
        </authorList>
    </citation>
    <scope>NUCLEOTIDE SEQUENCE [LARGE SCALE GENOMIC DNA]</scope>
    <source>
        <strain evidence="2">CCUG 57479 / KCTC 22604 / LW1</strain>
    </source>
</reference>
<sequence length="54" mass="6203">MYIKKSQVSIATSWNPNNKGYASTWSQTTLNKPSLYLKERAFVFSTQCRILDSV</sequence>
<evidence type="ECO:0000313" key="2">
    <source>
        <dbReference type="Proteomes" id="UP000006073"/>
    </source>
</evidence>
<dbReference type="Proteomes" id="UP000006073">
    <property type="component" value="Unassembled WGS sequence"/>
</dbReference>
<accession>S2DHJ7</accession>
<gene>
    <name evidence="1" type="ORF">A33Q_4604</name>
</gene>
<keyword evidence="2" id="KW-1185">Reference proteome</keyword>
<dbReference type="AlphaFoldDB" id="S2DHJ7"/>
<protein>
    <submittedName>
        <fullName evidence="1">Uncharacterized protein</fullName>
    </submittedName>
</protein>
<proteinExistence type="predicted"/>
<evidence type="ECO:0000313" key="1">
    <source>
        <dbReference type="EMBL" id="EOZ91536.1"/>
    </source>
</evidence>
<comment type="caution">
    <text evidence="1">The sequence shown here is derived from an EMBL/GenBank/DDBJ whole genome shotgun (WGS) entry which is preliminary data.</text>
</comment>
<dbReference type="EMBL" id="ALWO02000054">
    <property type="protein sequence ID" value="EOZ91536.1"/>
    <property type="molecule type" value="Genomic_DNA"/>
</dbReference>